<reference evidence="1 2" key="1">
    <citation type="submission" date="2016-01" db="EMBL/GenBank/DDBJ databases">
        <title>Highly variable Streptococcus oralis are common among viridans streptococci isolated from primates.</title>
        <authorList>
            <person name="Denapaite D."/>
            <person name="Rieger M."/>
            <person name="Koendgen S."/>
            <person name="Brueckner R."/>
            <person name="Ochigava I."/>
            <person name="Kappeler P."/>
            <person name="Maetz-Rensing K."/>
            <person name="Leendertz F."/>
            <person name="Hakenbeck R."/>
        </authorList>
    </citation>
    <scope>NUCLEOTIDE SEQUENCE [LARGE SCALE GENOMIC DNA]</scope>
    <source>
        <strain evidence="1 2">DD08</strain>
    </source>
</reference>
<dbReference type="AlphaFoldDB" id="A0A139N545"/>
<proteinExistence type="predicted"/>
<dbReference type="PATRIC" id="fig|45634.12.peg.248"/>
<dbReference type="Proteomes" id="UP000070377">
    <property type="component" value="Unassembled WGS sequence"/>
</dbReference>
<dbReference type="InterPro" id="IPR016785">
    <property type="entry name" value="ComGD"/>
</dbReference>
<organism evidence="1 2">
    <name type="scientific">Streptococcus cristatus</name>
    <dbReference type="NCBI Taxonomy" id="45634"/>
    <lineage>
        <taxon>Bacteria</taxon>
        <taxon>Bacillati</taxon>
        <taxon>Bacillota</taxon>
        <taxon>Bacilli</taxon>
        <taxon>Lactobacillales</taxon>
        <taxon>Streptococcaceae</taxon>
        <taxon>Streptococcus</taxon>
    </lineage>
</organism>
<dbReference type="STRING" id="45634.SCRDD08_00239"/>
<protein>
    <submittedName>
        <fullName evidence="1">Late competence protein ComGD, access of DNA to ComEA</fullName>
    </submittedName>
</protein>
<dbReference type="EMBL" id="LQRD01000015">
    <property type="protein sequence ID" value="KXT71052.1"/>
    <property type="molecule type" value="Genomic_DNA"/>
</dbReference>
<dbReference type="NCBIfam" id="NF040982">
    <property type="entry name" value="ComGD"/>
    <property type="match status" value="1"/>
</dbReference>
<comment type="caution">
    <text evidence="1">The sequence shown here is derived from an EMBL/GenBank/DDBJ whole genome shotgun (WGS) entry which is preliminary data.</text>
</comment>
<sequence length="144" mass="16229">MEKTAVKLAQLRIKAFTLLESLLALFVVSFILLGLSGSVQAGFNQVQEQLFFMEFEHFYQESQKLSVAGHEKIKLTISERNISNGYQQVEFPKTLQEHAPQTIQFDQAGGNSSLSKIVFQTEDKKVVYQLYMGNGKFKKTTNGG</sequence>
<evidence type="ECO:0000313" key="1">
    <source>
        <dbReference type="EMBL" id="KXT71052.1"/>
    </source>
</evidence>
<name>A0A139N545_STRCR</name>
<evidence type="ECO:0000313" key="2">
    <source>
        <dbReference type="Proteomes" id="UP000070377"/>
    </source>
</evidence>
<accession>A0A139N545</accession>
<dbReference type="RefSeq" id="WP_061422074.1">
    <property type="nucleotide sequence ID" value="NZ_KQ969062.1"/>
</dbReference>
<gene>
    <name evidence="1" type="ORF">SCRDD08_00239</name>
</gene>